<dbReference type="Pfam" id="PF00494">
    <property type="entry name" value="SQS_PSY"/>
    <property type="match status" value="1"/>
</dbReference>
<evidence type="ECO:0000313" key="2">
    <source>
        <dbReference type="EMBL" id="MFD1233944.1"/>
    </source>
</evidence>
<accession>A0ABW3VIP8</accession>
<dbReference type="Proteomes" id="UP001597182">
    <property type="component" value="Unassembled WGS sequence"/>
</dbReference>
<dbReference type="GO" id="GO:0051996">
    <property type="term" value="F:squalene synthase [NAD(P)H] activity"/>
    <property type="evidence" value="ECO:0007669"/>
    <property type="project" value="UniProtKB-EC"/>
</dbReference>
<proteinExistence type="predicted"/>
<evidence type="ECO:0000313" key="3">
    <source>
        <dbReference type="Proteomes" id="UP001597182"/>
    </source>
</evidence>
<gene>
    <name evidence="2" type="primary">hpnC</name>
    <name evidence="2" type="ORF">ACFQ34_11675</name>
</gene>
<dbReference type="SFLD" id="SFLDG01018">
    <property type="entry name" value="Squalene/Phytoene_Synthase_Lik"/>
    <property type="match status" value="1"/>
</dbReference>
<keyword evidence="2" id="KW-0808">Transferase</keyword>
<name>A0ABW3VIP8_9PSEU</name>
<dbReference type="EC" id="2.5.1.21" evidence="2"/>
<dbReference type="InterPro" id="IPR017827">
    <property type="entry name" value="HSQ_synthase_HpnC"/>
</dbReference>
<dbReference type="EMBL" id="JBHTMB010000094">
    <property type="protein sequence ID" value="MFD1233944.1"/>
    <property type="molecule type" value="Genomic_DNA"/>
</dbReference>
<dbReference type="InterPro" id="IPR008949">
    <property type="entry name" value="Isoprenoid_synthase_dom_sf"/>
</dbReference>
<sequence>MGGRRAGAPPAPAAGSATEARLRDAERSENFPVALRVLPARTRAHLRAVYDVVRAIDDIGDGDDDPGGRVGTHPERADPERADTNRTDTERTDTERADRTARLHAFCADLRRVWDGPPGPVDPVLQRLVPTVRACGLTREPFERLVAANLADQHVTRYRTWDDLLGYCVLSAEPIGRMVLAVFGVDAPDGSLVQRRSDRICTALQVLEHCQDVAEDLGRGRVYLPAEDMAAFGVTEADLTAPHTPTTVRALIARETERASALLDEGAPLLGQLHGWARLAVAGYLAGGRGAADALRRSRFDVLAGSPRTRRRDVVHHLVRELARSAV</sequence>
<feature type="compositionally biased region" description="Basic and acidic residues" evidence="1">
    <location>
        <begin position="72"/>
        <end position="96"/>
    </location>
</feature>
<feature type="region of interest" description="Disordered" evidence="1">
    <location>
        <begin position="57"/>
        <end position="96"/>
    </location>
</feature>
<dbReference type="RefSeq" id="WP_346091919.1">
    <property type="nucleotide sequence ID" value="NZ_BAABKS010000043.1"/>
</dbReference>
<dbReference type="InterPro" id="IPR044843">
    <property type="entry name" value="Trans_IPPS_bact-type"/>
</dbReference>
<organism evidence="2 3">
    <name type="scientific">Pseudonocardia benzenivorans</name>
    <dbReference type="NCBI Taxonomy" id="228005"/>
    <lineage>
        <taxon>Bacteria</taxon>
        <taxon>Bacillati</taxon>
        <taxon>Actinomycetota</taxon>
        <taxon>Actinomycetes</taxon>
        <taxon>Pseudonocardiales</taxon>
        <taxon>Pseudonocardiaceae</taxon>
        <taxon>Pseudonocardia</taxon>
    </lineage>
</organism>
<reference evidence="3" key="1">
    <citation type="journal article" date="2019" name="Int. J. Syst. Evol. Microbiol.">
        <title>The Global Catalogue of Microorganisms (GCM) 10K type strain sequencing project: providing services to taxonomists for standard genome sequencing and annotation.</title>
        <authorList>
            <consortium name="The Broad Institute Genomics Platform"/>
            <consortium name="The Broad Institute Genome Sequencing Center for Infectious Disease"/>
            <person name="Wu L."/>
            <person name="Ma J."/>
        </authorList>
    </citation>
    <scope>NUCLEOTIDE SEQUENCE [LARGE SCALE GENOMIC DNA]</scope>
    <source>
        <strain evidence="3">CCUG 49018</strain>
    </source>
</reference>
<dbReference type="SFLD" id="SFLDS00005">
    <property type="entry name" value="Isoprenoid_Synthase_Type_I"/>
    <property type="match status" value="1"/>
</dbReference>
<dbReference type="SFLD" id="SFLDG01212">
    <property type="entry name" value="Phytoene_synthase_like"/>
    <property type="match status" value="1"/>
</dbReference>
<keyword evidence="3" id="KW-1185">Reference proteome</keyword>
<feature type="region of interest" description="Disordered" evidence="1">
    <location>
        <begin position="1"/>
        <end position="29"/>
    </location>
</feature>
<dbReference type="PANTHER" id="PTHR31480">
    <property type="entry name" value="BIFUNCTIONAL LYCOPENE CYCLASE/PHYTOENE SYNTHASE"/>
    <property type="match status" value="1"/>
</dbReference>
<protein>
    <submittedName>
        <fullName evidence="2">Squalene synthase HpnC</fullName>
        <ecNumber evidence="2">2.5.1.21</ecNumber>
    </submittedName>
</protein>
<dbReference type="InterPro" id="IPR002060">
    <property type="entry name" value="Squ/phyt_synthse"/>
</dbReference>
<feature type="compositionally biased region" description="Basic and acidic residues" evidence="1">
    <location>
        <begin position="20"/>
        <end position="29"/>
    </location>
</feature>
<evidence type="ECO:0000256" key="1">
    <source>
        <dbReference type="SAM" id="MobiDB-lite"/>
    </source>
</evidence>
<comment type="caution">
    <text evidence="2">The sequence shown here is derived from an EMBL/GenBank/DDBJ whole genome shotgun (WGS) entry which is preliminary data.</text>
</comment>
<dbReference type="NCBIfam" id="TIGR03464">
    <property type="entry name" value="HpnC"/>
    <property type="match status" value="1"/>
</dbReference>
<dbReference type="Gene3D" id="1.10.600.10">
    <property type="entry name" value="Farnesyl Diphosphate Synthase"/>
    <property type="match status" value="1"/>
</dbReference>
<dbReference type="SUPFAM" id="SSF48576">
    <property type="entry name" value="Terpenoid synthases"/>
    <property type="match status" value="1"/>
</dbReference>